<dbReference type="PROSITE" id="PS51733">
    <property type="entry name" value="BPL_LPL_CATALYTIC"/>
    <property type="match status" value="1"/>
</dbReference>
<evidence type="ECO:0000256" key="6">
    <source>
        <dbReference type="ARBA" id="ARBA00022840"/>
    </source>
</evidence>
<dbReference type="Pfam" id="PF21948">
    <property type="entry name" value="LplA-B_cat"/>
    <property type="match status" value="1"/>
</dbReference>
<dbReference type="CDD" id="cd16443">
    <property type="entry name" value="LplA"/>
    <property type="match status" value="1"/>
</dbReference>
<dbReference type="Gene3D" id="3.30.930.10">
    <property type="entry name" value="Bira Bifunctional Protein, Domain 2"/>
    <property type="match status" value="1"/>
</dbReference>
<name>A0A9J6NYF9_9CLOT</name>
<dbReference type="PANTHER" id="PTHR12561">
    <property type="entry name" value="LIPOATE-PROTEIN LIGASE"/>
    <property type="match status" value="1"/>
</dbReference>
<keyword evidence="4 9" id="KW-0436">Ligase</keyword>
<dbReference type="PANTHER" id="PTHR12561:SF3">
    <property type="entry name" value="LIPOYLTRANSFERASE 1, MITOCHONDRIAL"/>
    <property type="match status" value="1"/>
</dbReference>
<dbReference type="Proteomes" id="UP001056429">
    <property type="component" value="Unassembled WGS sequence"/>
</dbReference>
<dbReference type="AlphaFoldDB" id="A0A9J6NYF9"/>
<dbReference type="SUPFAM" id="SSF82649">
    <property type="entry name" value="SufE/NifU"/>
    <property type="match status" value="1"/>
</dbReference>
<dbReference type="GO" id="GO:0017118">
    <property type="term" value="F:lipoyltransferase activity"/>
    <property type="evidence" value="ECO:0007669"/>
    <property type="project" value="TreeGrafter"/>
</dbReference>
<dbReference type="GO" id="GO:0016979">
    <property type="term" value="F:lipoate-protein ligase activity"/>
    <property type="evidence" value="ECO:0007669"/>
    <property type="project" value="UniProtKB-EC"/>
</dbReference>
<protein>
    <recommendedName>
        <fullName evidence="3">lipoate--protein ligase</fullName>
        <ecNumber evidence="3">6.3.1.20</ecNumber>
    </recommendedName>
</protein>
<evidence type="ECO:0000313" key="10">
    <source>
        <dbReference type="Proteomes" id="UP001056429"/>
    </source>
</evidence>
<evidence type="ECO:0000256" key="3">
    <source>
        <dbReference type="ARBA" id="ARBA00012367"/>
    </source>
</evidence>
<dbReference type="NCBIfam" id="TIGR00545">
    <property type="entry name" value="lipoyltrans"/>
    <property type="match status" value="1"/>
</dbReference>
<accession>A0A9J6NYF9</accession>
<comment type="pathway">
    <text evidence="1">Protein modification; protein lipoylation via exogenous pathway; protein N(6)-(lipoyl)lysine from lipoate: step 2/2.</text>
</comment>
<reference evidence="9" key="2">
    <citation type="submission" date="2021-04" db="EMBL/GenBank/DDBJ databases">
        <authorList>
            <person name="Dong X."/>
        </authorList>
    </citation>
    <scope>NUCLEOTIDE SEQUENCE</scope>
    <source>
        <strain evidence="9">ZWT</strain>
    </source>
</reference>
<evidence type="ECO:0000256" key="7">
    <source>
        <dbReference type="ARBA" id="ARBA00048037"/>
    </source>
</evidence>
<feature type="domain" description="BPL/LPL catalytic" evidence="8">
    <location>
        <begin position="31"/>
        <end position="214"/>
    </location>
</feature>
<dbReference type="GO" id="GO:0005737">
    <property type="term" value="C:cytoplasm"/>
    <property type="evidence" value="ECO:0007669"/>
    <property type="project" value="TreeGrafter"/>
</dbReference>
<dbReference type="EMBL" id="JAGSOJ010000001">
    <property type="protein sequence ID" value="MCM1989022.1"/>
    <property type="molecule type" value="Genomic_DNA"/>
</dbReference>
<dbReference type="RefSeq" id="WP_250857888.1">
    <property type="nucleotide sequence ID" value="NZ_JAGSOJ010000001.1"/>
</dbReference>
<evidence type="ECO:0000256" key="5">
    <source>
        <dbReference type="ARBA" id="ARBA00022741"/>
    </source>
</evidence>
<dbReference type="InterPro" id="IPR045864">
    <property type="entry name" value="aa-tRNA-synth_II/BPL/LPL"/>
</dbReference>
<dbReference type="InterPro" id="IPR004562">
    <property type="entry name" value="LipoylTrfase_LipoateP_Ligase"/>
</dbReference>
<proteinExistence type="predicted"/>
<evidence type="ECO:0000256" key="1">
    <source>
        <dbReference type="ARBA" id="ARBA00005085"/>
    </source>
</evidence>
<evidence type="ECO:0000256" key="2">
    <source>
        <dbReference type="ARBA" id="ARBA00005124"/>
    </source>
</evidence>
<comment type="caution">
    <text evidence="9">The sequence shown here is derived from an EMBL/GenBank/DDBJ whole genome shotgun (WGS) entry which is preliminary data.</text>
</comment>
<dbReference type="EC" id="6.3.1.20" evidence="3"/>
<evidence type="ECO:0000313" key="9">
    <source>
        <dbReference type="EMBL" id="MCM1989022.1"/>
    </source>
</evidence>
<keyword evidence="10" id="KW-1185">Reference proteome</keyword>
<organism evidence="9 10">
    <name type="scientific">Oceanirhabdus seepicola</name>
    <dbReference type="NCBI Taxonomy" id="2828781"/>
    <lineage>
        <taxon>Bacteria</taxon>
        <taxon>Bacillati</taxon>
        <taxon>Bacillota</taxon>
        <taxon>Clostridia</taxon>
        <taxon>Eubacteriales</taxon>
        <taxon>Clostridiaceae</taxon>
        <taxon>Oceanirhabdus</taxon>
    </lineage>
</organism>
<dbReference type="Gene3D" id="3.30.390.50">
    <property type="entry name" value="CO dehydrogenase flavoprotein, C-terminal domain"/>
    <property type="match status" value="1"/>
</dbReference>
<comment type="catalytic activity">
    <reaction evidence="7">
        <text>L-lysyl-[lipoyl-carrier protein] + (R)-lipoate + ATP = N(6)-[(R)-lipoyl]-L-lysyl-[lipoyl-carrier protein] + AMP + diphosphate + H(+)</text>
        <dbReference type="Rhea" id="RHEA:49288"/>
        <dbReference type="Rhea" id="RHEA-COMP:10500"/>
        <dbReference type="Rhea" id="RHEA-COMP:10502"/>
        <dbReference type="ChEBI" id="CHEBI:15378"/>
        <dbReference type="ChEBI" id="CHEBI:29969"/>
        <dbReference type="ChEBI" id="CHEBI:30616"/>
        <dbReference type="ChEBI" id="CHEBI:33019"/>
        <dbReference type="ChEBI" id="CHEBI:83088"/>
        <dbReference type="ChEBI" id="CHEBI:83099"/>
        <dbReference type="ChEBI" id="CHEBI:456215"/>
        <dbReference type="EC" id="6.3.1.20"/>
    </reaction>
</comment>
<evidence type="ECO:0000259" key="8">
    <source>
        <dbReference type="PROSITE" id="PS51733"/>
    </source>
</evidence>
<keyword evidence="5" id="KW-0547">Nucleotide-binding</keyword>
<comment type="pathway">
    <text evidence="2">Protein modification; protein lipoylation via exogenous pathway; protein N(6)-(lipoyl)lysine from lipoate: step 1/2.</text>
</comment>
<dbReference type="SUPFAM" id="SSF55681">
    <property type="entry name" value="Class II aaRS and biotin synthetases"/>
    <property type="match status" value="1"/>
</dbReference>
<gene>
    <name evidence="9" type="ORF">KDK92_04655</name>
</gene>
<dbReference type="Pfam" id="PF10437">
    <property type="entry name" value="Lip_prot_lig_C"/>
    <property type="match status" value="1"/>
</dbReference>
<evidence type="ECO:0000256" key="4">
    <source>
        <dbReference type="ARBA" id="ARBA00022598"/>
    </source>
</evidence>
<dbReference type="GO" id="GO:0005524">
    <property type="term" value="F:ATP binding"/>
    <property type="evidence" value="ECO:0007669"/>
    <property type="project" value="UniProtKB-KW"/>
</dbReference>
<dbReference type="GO" id="GO:0009249">
    <property type="term" value="P:protein lipoylation"/>
    <property type="evidence" value="ECO:0007669"/>
    <property type="project" value="InterPro"/>
</dbReference>
<reference evidence="9" key="1">
    <citation type="journal article" date="2021" name="mSystems">
        <title>Bacteria and Archaea Synergistically Convert Glycine Betaine to Biogenic Methane in the Formosa Cold Seep of the South China Sea.</title>
        <authorList>
            <person name="Li L."/>
            <person name="Zhang W."/>
            <person name="Zhang S."/>
            <person name="Song L."/>
            <person name="Sun Q."/>
            <person name="Zhang H."/>
            <person name="Xiang H."/>
            <person name="Dong X."/>
        </authorList>
    </citation>
    <scope>NUCLEOTIDE SEQUENCE</scope>
    <source>
        <strain evidence="9">ZWT</strain>
    </source>
</reference>
<keyword evidence="6" id="KW-0067">ATP-binding</keyword>
<dbReference type="InterPro" id="IPR004143">
    <property type="entry name" value="BPL_LPL_catalytic"/>
</dbReference>
<dbReference type="InterPro" id="IPR019491">
    <property type="entry name" value="Lipoate_protein_ligase_C"/>
</dbReference>
<sequence>MDKLKCNIYISQSNNTGFNLSLEEYFLDNVNEDECVFFLWQSKNSIVIGRNQNALKECNIEKIKEDNVQLIRRLSGGGAVYHDLGNINFSFIAHEDNYCIEKQFKVILDALEKLGICAEFNGRNDLITEDKKFSGNAFISEKNNRLHHGTLLVDANLEKLKDYLNPSELKIKAKGFDSVKSRVINLKSIDSTLTVELLKEHLITSFEEVYGAAQHIYRVKEAALKENLESYVEKYLSDEWNLDDTPEFDINFEEKFSWGIIEFKIVIDNGFIRSCHINTDSIILDNFHGLSKNLTQAKVEKDIIYKIVDDSINDLQLKKDIYGLLKRDIHL</sequence>